<dbReference type="Pfam" id="PF00226">
    <property type="entry name" value="DnaJ"/>
    <property type="match status" value="1"/>
</dbReference>
<dbReference type="FunFam" id="2.60.260.20:FF:000013">
    <property type="entry name" value="DnaJ subfamily B member 11"/>
    <property type="match status" value="1"/>
</dbReference>
<feature type="domain" description="J" evidence="2">
    <location>
        <begin position="3"/>
        <end position="67"/>
    </location>
</feature>
<dbReference type="GO" id="GO:0051082">
    <property type="term" value="F:unfolded protein binding"/>
    <property type="evidence" value="ECO:0007669"/>
    <property type="project" value="InterPro"/>
</dbReference>
<dbReference type="InterPro" id="IPR001623">
    <property type="entry name" value="DnaJ_domain"/>
</dbReference>
<dbReference type="InterPro" id="IPR036869">
    <property type="entry name" value="J_dom_sf"/>
</dbReference>
<sequence length="324" mass="33522">MRDPYTVLGVAKGATAAEIKAAFRKLAKKFHPDQSKEVKAKEKFAEISTAYEILGDEKKRAAFDRGEIDAEGKPRHPGFEGFGAGAGGFGGGRRANAGAGAGFEGFEFNFGGGRAGAGAGPDPSDIFSELFGAGAARRGGRGAGAPPPRGEDVAASVSVSLSDAVHGGAARVTLPSGRTLEVTIPAGIEDGKQIRLKRQGAPSLGGGEPGDALVTVKIAKHPFLRVEGRDLRLDLPVTLYEAVLGAKINAPTLDGAVELAVPPGSNGGRTLRLRGKGLPNSQGAAGDLLITLRVVLPDETDQELVALMRKWESQKPYNPRSDLG</sequence>
<dbReference type="HOGENOM" id="CLU_017633_0_0_5"/>
<evidence type="ECO:0000259" key="2">
    <source>
        <dbReference type="PROSITE" id="PS50076"/>
    </source>
</evidence>
<dbReference type="SMART" id="SM00271">
    <property type="entry name" value="DnaJ"/>
    <property type="match status" value="1"/>
</dbReference>
<dbReference type="PANTHER" id="PTHR43096">
    <property type="entry name" value="DNAJ HOMOLOG 1, MITOCHONDRIAL-RELATED"/>
    <property type="match status" value="1"/>
</dbReference>
<keyword evidence="4" id="KW-1185">Reference proteome</keyword>
<accession>B8ELR1</accession>
<dbReference type="OrthoDB" id="9779889at2"/>
<dbReference type="GO" id="GO:0042026">
    <property type="term" value="P:protein refolding"/>
    <property type="evidence" value="ECO:0007669"/>
    <property type="project" value="TreeGrafter"/>
</dbReference>
<keyword evidence="1" id="KW-0143">Chaperone</keyword>
<name>B8ELR1_METSB</name>
<dbReference type="GO" id="GO:0005737">
    <property type="term" value="C:cytoplasm"/>
    <property type="evidence" value="ECO:0007669"/>
    <property type="project" value="TreeGrafter"/>
</dbReference>
<dbReference type="EMBL" id="CP001280">
    <property type="protein sequence ID" value="ACK50055.1"/>
    <property type="molecule type" value="Genomic_DNA"/>
</dbReference>
<dbReference type="InterPro" id="IPR018253">
    <property type="entry name" value="DnaJ_domain_CS"/>
</dbReference>
<dbReference type="STRING" id="395965.Msil_1086"/>
<dbReference type="PANTHER" id="PTHR43096:SF52">
    <property type="entry name" value="DNAJ HOMOLOG 1, MITOCHONDRIAL-RELATED"/>
    <property type="match status" value="1"/>
</dbReference>
<dbReference type="eggNOG" id="COG0484">
    <property type="taxonomic scope" value="Bacteria"/>
</dbReference>
<dbReference type="CDD" id="cd10747">
    <property type="entry name" value="DnaJ_C"/>
    <property type="match status" value="1"/>
</dbReference>
<dbReference type="InterPro" id="IPR008971">
    <property type="entry name" value="HSP40/DnaJ_pept-bd"/>
</dbReference>
<dbReference type="SUPFAM" id="SSF49493">
    <property type="entry name" value="HSP40/DnaJ peptide-binding domain"/>
    <property type="match status" value="2"/>
</dbReference>
<dbReference type="SUPFAM" id="SSF46565">
    <property type="entry name" value="Chaperone J-domain"/>
    <property type="match status" value="1"/>
</dbReference>
<dbReference type="Proteomes" id="UP000002257">
    <property type="component" value="Chromosome"/>
</dbReference>
<dbReference type="InterPro" id="IPR002939">
    <property type="entry name" value="DnaJ_C"/>
</dbReference>
<evidence type="ECO:0000313" key="4">
    <source>
        <dbReference type="Proteomes" id="UP000002257"/>
    </source>
</evidence>
<organism evidence="3 4">
    <name type="scientific">Methylocella silvestris (strain DSM 15510 / CIP 108128 / LMG 27833 / NCIMB 13906 / BL2)</name>
    <dbReference type="NCBI Taxonomy" id="395965"/>
    <lineage>
        <taxon>Bacteria</taxon>
        <taxon>Pseudomonadati</taxon>
        <taxon>Pseudomonadota</taxon>
        <taxon>Alphaproteobacteria</taxon>
        <taxon>Hyphomicrobiales</taxon>
        <taxon>Beijerinckiaceae</taxon>
        <taxon>Methylocella</taxon>
    </lineage>
</organism>
<gene>
    <name evidence="3" type="ordered locus">Msil_1086</name>
</gene>
<dbReference type="RefSeq" id="WP_012590125.1">
    <property type="nucleotide sequence ID" value="NC_011666.1"/>
</dbReference>
<reference evidence="3 4" key="1">
    <citation type="journal article" date="2010" name="J. Bacteriol.">
        <title>Complete genome sequence of the aerobic facultative methanotroph Methylocella silvestris BL2.</title>
        <authorList>
            <person name="Chen Y."/>
            <person name="Crombie A."/>
            <person name="Rahman M.T."/>
            <person name="Dedysh S.N."/>
            <person name="Liesack W."/>
            <person name="Stott M.B."/>
            <person name="Alam M."/>
            <person name="Theisen A.R."/>
            <person name="Murrell J.C."/>
            <person name="Dunfield P.F."/>
        </authorList>
    </citation>
    <scope>NUCLEOTIDE SEQUENCE [LARGE SCALE GENOMIC DNA]</scope>
    <source>
        <strain evidence="4">DSM 15510 / CIP 108128 / LMG 27833 / NCIMB 13906 / BL2</strain>
    </source>
</reference>
<proteinExistence type="predicted"/>
<dbReference type="PRINTS" id="PR00625">
    <property type="entry name" value="JDOMAIN"/>
</dbReference>
<evidence type="ECO:0000313" key="3">
    <source>
        <dbReference type="EMBL" id="ACK50055.1"/>
    </source>
</evidence>
<dbReference type="Gene3D" id="1.10.287.110">
    <property type="entry name" value="DnaJ domain"/>
    <property type="match status" value="1"/>
</dbReference>
<dbReference type="AlphaFoldDB" id="B8ELR1"/>
<dbReference type="PROSITE" id="PS00636">
    <property type="entry name" value="DNAJ_1"/>
    <property type="match status" value="1"/>
</dbReference>
<dbReference type="Pfam" id="PF01556">
    <property type="entry name" value="DnaJ_C"/>
    <property type="match status" value="1"/>
</dbReference>
<dbReference type="Gene3D" id="2.60.260.20">
    <property type="entry name" value="Urease metallochaperone UreE, N-terminal domain"/>
    <property type="match status" value="2"/>
</dbReference>
<dbReference type="KEGG" id="msl:Msil_1086"/>
<protein>
    <submittedName>
        <fullName evidence="3">Chaperone DnaJ domain protein</fullName>
    </submittedName>
</protein>
<evidence type="ECO:0000256" key="1">
    <source>
        <dbReference type="ARBA" id="ARBA00023186"/>
    </source>
</evidence>
<dbReference type="CDD" id="cd06257">
    <property type="entry name" value="DnaJ"/>
    <property type="match status" value="1"/>
</dbReference>
<dbReference type="PROSITE" id="PS50076">
    <property type="entry name" value="DNAJ_2"/>
    <property type="match status" value="1"/>
</dbReference>